<dbReference type="OrthoDB" id="144068at2759"/>
<keyword evidence="2" id="KW-1185">Reference proteome</keyword>
<gene>
    <name evidence="1" type="ORF">Pfra01_002265700</name>
</gene>
<name>A0A9W6Y6K2_9STRA</name>
<accession>A0A9W6Y6K2</accession>
<dbReference type="AlphaFoldDB" id="A0A9W6Y6K2"/>
<proteinExistence type="predicted"/>
<organism evidence="1 2">
    <name type="scientific">Phytophthora fragariaefolia</name>
    <dbReference type="NCBI Taxonomy" id="1490495"/>
    <lineage>
        <taxon>Eukaryota</taxon>
        <taxon>Sar</taxon>
        <taxon>Stramenopiles</taxon>
        <taxon>Oomycota</taxon>
        <taxon>Peronosporomycetes</taxon>
        <taxon>Peronosporales</taxon>
        <taxon>Peronosporaceae</taxon>
        <taxon>Phytophthora</taxon>
    </lineage>
</organism>
<reference evidence="1" key="1">
    <citation type="submission" date="2023-04" db="EMBL/GenBank/DDBJ databases">
        <title>Phytophthora fragariaefolia NBRC 109709.</title>
        <authorList>
            <person name="Ichikawa N."/>
            <person name="Sato H."/>
            <person name="Tonouchi N."/>
        </authorList>
    </citation>
    <scope>NUCLEOTIDE SEQUENCE</scope>
    <source>
        <strain evidence="1">NBRC 109709</strain>
    </source>
</reference>
<comment type="caution">
    <text evidence="1">The sequence shown here is derived from an EMBL/GenBank/DDBJ whole genome shotgun (WGS) entry which is preliminary data.</text>
</comment>
<evidence type="ECO:0000313" key="2">
    <source>
        <dbReference type="Proteomes" id="UP001165121"/>
    </source>
</evidence>
<dbReference type="Proteomes" id="UP001165121">
    <property type="component" value="Unassembled WGS sequence"/>
</dbReference>
<sequence length="167" mass="19149">MAIASEWKANDNTRIRSYCIETCHRIMMSTMEEAAPSELTVWMLRYHIRKLQKIGGWLTYKLQDDKGWVLQAAGSIRFQQQTTHKDDLEYLLRQGSDYIAQKEATTNVLLQIESMEVRTSRKPSRATPTEPAHPLDRFFAVQMVKPVRSTLAVAKFLAKAKTTTKSA</sequence>
<evidence type="ECO:0000313" key="1">
    <source>
        <dbReference type="EMBL" id="GMF54343.1"/>
    </source>
</evidence>
<dbReference type="EMBL" id="BSXT01003483">
    <property type="protein sequence ID" value="GMF54343.1"/>
    <property type="molecule type" value="Genomic_DNA"/>
</dbReference>
<protein>
    <submittedName>
        <fullName evidence="1">Unnamed protein product</fullName>
    </submittedName>
</protein>